<feature type="transmembrane region" description="Helical" evidence="1">
    <location>
        <begin position="96"/>
        <end position="114"/>
    </location>
</feature>
<keyword evidence="1" id="KW-0472">Membrane</keyword>
<accession>A0ABZ0IF01</accession>
<gene>
    <name evidence="2" type="ORF">R0137_03705</name>
</gene>
<keyword evidence="1" id="KW-1133">Transmembrane helix</keyword>
<evidence type="ECO:0008006" key="4">
    <source>
        <dbReference type="Google" id="ProtNLM"/>
    </source>
</evidence>
<feature type="transmembrane region" description="Helical" evidence="1">
    <location>
        <begin position="46"/>
        <end position="63"/>
    </location>
</feature>
<proteinExistence type="predicted"/>
<keyword evidence="3" id="KW-1185">Reference proteome</keyword>
<protein>
    <recommendedName>
        <fullName evidence="4">Transmembrane protein</fullName>
    </recommendedName>
</protein>
<dbReference type="EMBL" id="CP136865">
    <property type="protein sequence ID" value="WOJ97685.1"/>
    <property type="molecule type" value="Genomic_DNA"/>
</dbReference>
<evidence type="ECO:0000313" key="3">
    <source>
        <dbReference type="Proteomes" id="UP001626549"/>
    </source>
</evidence>
<name>A0ABZ0IF01_9GAMM</name>
<feature type="transmembrane region" description="Helical" evidence="1">
    <location>
        <begin position="21"/>
        <end position="40"/>
    </location>
</feature>
<reference evidence="2 3" key="1">
    <citation type="submission" date="2023-10" db="EMBL/GenBank/DDBJ databases">
        <title>Two novel species belonging to the OM43/NOR5 clade.</title>
        <authorList>
            <person name="Park M."/>
        </authorList>
    </citation>
    <scope>NUCLEOTIDE SEQUENCE [LARGE SCALE GENOMIC DNA]</scope>
    <source>
        <strain evidence="2 3">IMCC45268</strain>
    </source>
</reference>
<keyword evidence="1" id="KW-0812">Transmembrane</keyword>
<dbReference type="Proteomes" id="UP001626549">
    <property type="component" value="Chromosome"/>
</dbReference>
<organism evidence="2 3">
    <name type="scientific">Congregibacter brevis</name>
    <dbReference type="NCBI Taxonomy" id="3081201"/>
    <lineage>
        <taxon>Bacteria</taxon>
        <taxon>Pseudomonadati</taxon>
        <taxon>Pseudomonadota</taxon>
        <taxon>Gammaproteobacteria</taxon>
        <taxon>Cellvibrionales</taxon>
        <taxon>Halieaceae</taxon>
        <taxon>Congregibacter</taxon>
    </lineage>
</organism>
<evidence type="ECO:0000313" key="2">
    <source>
        <dbReference type="EMBL" id="WOJ97685.1"/>
    </source>
</evidence>
<sequence length="126" mass="13934">MTESQLIEIIYISAASAEAQFESWMAVTIALVVAAYTAGYRLNSKVRYMIAFLYVLICVLFYLRYDNELYAIGIHIQQLREMGSDFGAKNIALMRVIRSMVVIGATTLAVALIVSPRLGGQASDDT</sequence>
<dbReference type="RefSeq" id="WP_407328640.1">
    <property type="nucleotide sequence ID" value="NZ_CP136865.1"/>
</dbReference>
<evidence type="ECO:0000256" key="1">
    <source>
        <dbReference type="SAM" id="Phobius"/>
    </source>
</evidence>